<evidence type="ECO:0000256" key="5">
    <source>
        <dbReference type="ARBA" id="ARBA00023237"/>
    </source>
</evidence>
<dbReference type="InterPro" id="IPR033985">
    <property type="entry name" value="SusD-like_N"/>
</dbReference>
<feature type="domain" description="RagB/SusD" evidence="7">
    <location>
        <begin position="262"/>
        <end position="524"/>
    </location>
</feature>
<dbReference type="CDD" id="cd08977">
    <property type="entry name" value="SusD"/>
    <property type="match status" value="1"/>
</dbReference>
<feature type="domain" description="SusD-like N-terminal" evidence="8">
    <location>
        <begin position="105"/>
        <end position="222"/>
    </location>
</feature>
<dbReference type="RefSeq" id="WP_245123279.1">
    <property type="nucleotide sequence ID" value="NZ_CP095061.1"/>
</dbReference>
<dbReference type="InterPro" id="IPR011990">
    <property type="entry name" value="TPR-like_helical_dom_sf"/>
</dbReference>
<keyword evidence="5" id="KW-0998">Cell outer membrane</keyword>
<evidence type="ECO:0000256" key="1">
    <source>
        <dbReference type="ARBA" id="ARBA00004442"/>
    </source>
</evidence>
<dbReference type="SUPFAM" id="SSF48452">
    <property type="entry name" value="TPR-like"/>
    <property type="match status" value="1"/>
</dbReference>
<dbReference type="Gene3D" id="1.25.40.390">
    <property type="match status" value="1"/>
</dbReference>
<dbReference type="InterPro" id="IPR012944">
    <property type="entry name" value="SusD_RagB_dom"/>
</dbReference>
<evidence type="ECO:0000313" key="10">
    <source>
        <dbReference type="Proteomes" id="UP000830401"/>
    </source>
</evidence>
<evidence type="ECO:0000259" key="7">
    <source>
        <dbReference type="Pfam" id="PF07980"/>
    </source>
</evidence>
<proteinExistence type="inferred from homology"/>
<gene>
    <name evidence="9" type="ORF">MUN86_06710</name>
</gene>
<dbReference type="Pfam" id="PF14322">
    <property type="entry name" value="SusD-like_3"/>
    <property type="match status" value="1"/>
</dbReference>
<dbReference type="Proteomes" id="UP000830401">
    <property type="component" value="Chromosome"/>
</dbReference>
<dbReference type="PROSITE" id="PS51257">
    <property type="entry name" value="PROKAR_LIPOPROTEIN"/>
    <property type="match status" value="1"/>
</dbReference>
<dbReference type="Pfam" id="PF07980">
    <property type="entry name" value="SusD_RagB"/>
    <property type="match status" value="1"/>
</dbReference>
<evidence type="ECO:0000256" key="4">
    <source>
        <dbReference type="ARBA" id="ARBA00023136"/>
    </source>
</evidence>
<feature type="chain" id="PRO_5047547758" evidence="6">
    <location>
        <begin position="24"/>
        <end position="524"/>
    </location>
</feature>
<evidence type="ECO:0000313" key="9">
    <source>
        <dbReference type="EMBL" id="UOQ67557.1"/>
    </source>
</evidence>
<comment type="subcellular location">
    <subcellularLocation>
        <location evidence="1">Cell outer membrane</location>
    </subcellularLocation>
</comment>
<name>A0ABY4G9H9_9BACT</name>
<keyword evidence="3 6" id="KW-0732">Signal</keyword>
<dbReference type="EMBL" id="CP095061">
    <property type="protein sequence ID" value="UOQ67557.1"/>
    <property type="molecule type" value="Genomic_DNA"/>
</dbReference>
<reference evidence="9" key="1">
    <citation type="submission" date="2022-04" db="EMBL/GenBank/DDBJ databases">
        <title>Hymenobacter sp. isolated from the air.</title>
        <authorList>
            <person name="Won M."/>
            <person name="Lee C.-M."/>
            <person name="Woen H.-Y."/>
            <person name="Kwon S.-W."/>
        </authorList>
    </citation>
    <scope>NUCLEOTIDE SEQUENCE</scope>
    <source>
        <strain evidence="9">5420S-77</strain>
    </source>
</reference>
<feature type="signal peptide" evidence="6">
    <location>
        <begin position="1"/>
        <end position="23"/>
    </location>
</feature>
<comment type="similarity">
    <text evidence="2">Belongs to the SusD family.</text>
</comment>
<organism evidence="9 10">
    <name type="scientific">Hymenobacter volaticus</name>
    <dbReference type="NCBI Taxonomy" id="2932254"/>
    <lineage>
        <taxon>Bacteria</taxon>
        <taxon>Pseudomonadati</taxon>
        <taxon>Bacteroidota</taxon>
        <taxon>Cytophagia</taxon>
        <taxon>Cytophagales</taxon>
        <taxon>Hymenobacteraceae</taxon>
        <taxon>Hymenobacter</taxon>
    </lineage>
</organism>
<sequence length="524" mass="59188">MKVNKITTLLLAGGLLLGTSACDKDLLDQSNPNAPTKENFWQNEGDAIKGVYASYAGLQQFACYYRSWHFMAHRSDESFSQSPFVELANFTRFIQPDVDFFISSFAWNDYYRTIYRTNQVINRVPGITMSETLKKQLVAEARFVRALSYFDLAYFFGNVPLILEEPNDVNARAAQVTQAETEAQIIADLQAAIPDLPLVYSDSEKGRATKGSAQALLAKVYMQQRKWAEASAIFTQIINSGQYGLAPNYVDNFTGSNENNRESVFEVQFSGAVLEVGQGQDNGSSSESHDRPNFFGPPGATFADVQPRRWLLDAYTDSTVSFAPGSTKKHRIDPRRDANIIHVDNPDRFYGVTFAEAQNIRKFGWRSDQQYWRKYLSDREVFYDPSNPDKALENFSSGYNFRVIRYADILLMQAEALTELGQVGAAAPFVNQVRARVDLSPVGALSQEGMRQFIRVERARELAGEGVRWFDILRWGLLDNQAGIDNLKSRDPDFTNFRLGVSKLLPIPRRDLGIDPNLKQNFGY</sequence>
<evidence type="ECO:0000256" key="2">
    <source>
        <dbReference type="ARBA" id="ARBA00006275"/>
    </source>
</evidence>
<evidence type="ECO:0000259" key="8">
    <source>
        <dbReference type="Pfam" id="PF14322"/>
    </source>
</evidence>
<evidence type="ECO:0000256" key="3">
    <source>
        <dbReference type="ARBA" id="ARBA00022729"/>
    </source>
</evidence>
<accession>A0ABY4G9H9</accession>
<protein>
    <submittedName>
        <fullName evidence="9">RagB/SusD family nutrient uptake outer membrane protein</fullName>
    </submittedName>
</protein>
<keyword evidence="4" id="KW-0472">Membrane</keyword>
<evidence type="ECO:0000256" key="6">
    <source>
        <dbReference type="SAM" id="SignalP"/>
    </source>
</evidence>
<keyword evidence="10" id="KW-1185">Reference proteome</keyword>